<organism evidence="1 2">
    <name type="scientific">Marinibactrum halimedae</name>
    <dbReference type="NCBI Taxonomy" id="1444977"/>
    <lineage>
        <taxon>Bacteria</taxon>
        <taxon>Pseudomonadati</taxon>
        <taxon>Pseudomonadota</taxon>
        <taxon>Gammaproteobacteria</taxon>
        <taxon>Cellvibrionales</taxon>
        <taxon>Cellvibrionaceae</taxon>
        <taxon>Marinibactrum</taxon>
    </lineage>
</organism>
<keyword evidence="2" id="KW-1185">Reference proteome</keyword>
<comment type="caution">
    <text evidence="1">The sequence shown here is derived from an EMBL/GenBank/DDBJ whole genome shotgun (WGS) entry which is preliminary data.</text>
</comment>
<evidence type="ECO:0000313" key="2">
    <source>
        <dbReference type="Proteomes" id="UP001156870"/>
    </source>
</evidence>
<reference evidence="1 2" key="1">
    <citation type="journal article" date="2014" name="Int. J. Syst. Evol. Microbiol.">
        <title>Complete genome sequence of Corynebacterium casei LMG S-19264T (=DSM 44701T), isolated from a smear-ripened cheese.</title>
        <authorList>
            <consortium name="US DOE Joint Genome Institute (JGI-PGF)"/>
            <person name="Walter F."/>
            <person name="Albersmeier A."/>
            <person name="Kalinowski J."/>
            <person name="Ruckert C."/>
        </authorList>
    </citation>
    <scope>NUCLEOTIDE SEQUENCE [LARGE SCALE GENOMIC DNA]</scope>
    <source>
        <strain evidence="1 2">NBRC 110095</strain>
    </source>
</reference>
<sequence length="335" mass="36543">MVNSTQALKEIEKHIAPAQDAGGMLTTAKQSKHVKTYLGTTEKLLEHATELGGKTLSNLSIGASAWRISTLSTDSSRVGQLNTFSTATREGLSVGTKHVGKSVKDAVNPISGLVGDALGLIQTVYNATRNYPNLHGHNWMEGINTDRLSSEWRLLLEEDAKTVAIQFAKRAELMCDKSAVNIACHLTNIGLRIGQLAGGGPALGLVSQLVNQVLTIADVLTTPEGELTKFASAYTNVLILTSQPALSKKIKVITNSEDDQYLFSLIHPEQGRWKNRAEALMANVNAIREDTYKSLGPQMSMSGSQFDVRKTQRYKVCHANVFHLLREKIKKRYGG</sequence>
<accession>A0AA37T2A1</accession>
<dbReference type="EMBL" id="BSPD01000021">
    <property type="protein sequence ID" value="GLS25028.1"/>
    <property type="molecule type" value="Genomic_DNA"/>
</dbReference>
<dbReference type="AlphaFoldDB" id="A0AA37T2A1"/>
<proteinExistence type="predicted"/>
<dbReference type="Proteomes" id="UP001156870">
    <property type="component" value="Unassembled WGS sequence"/>
</dbReference>
<dbReference type="RefSeq" id="WP_232592672.1">
    <property type="nucleotide sequence ID" value="NZ_BSPD01000021.1"/>
</dbReference>
<name>A0AA37T2A1_9GAMM</name>
<protein>
    <submittedName>
        <fullName evidence="1">Uncharacterized protein</fullName>
    </submittedName>
</protein>
<gene>
    <name evidence="1" type="ORF">GCM10007877_07420</name>
</gene>
<evidence type="ECO:0000313" key="1">
    <source>
        <dbReference type="EMBL" id="GLS25028.1"/>
    </source>
</evidence>